<feature type="domain" description="PepSY" evidence="2">
    <location>
        <begin position="5"/>
        <end position="84"/>
    </location>
</feature>
<evidence type="ECO:0000256" key="1">
    <source>
        <dbReference type="SAM" id="SignalP"/>
    </source>
</evidence>
<accession>A0ABV7AHH6</accession>
<keyword evidence="4" id="KW-1185">Reference proteome</keyword>
<evidence type="ECO:0000313" key="3">
    <source>
        <dbReference type="EMBL" id="MFC2968819.1"/>
    </source>
</evidence>
<keyword evidence="1" id="KW-0732">Signal</keyword>
<dbReference type="Proteomes" id="UP001595443">
    <property type="component" value="Unassembled WGS sequence"/>
</dbReference>
<feature type="chain" id="PRO_5047224121" evidence="1">
    <location>
        <begin position="21"/>
        <end position="91"/>
    </location>
</feature>
<proteinExistence type="predicted"/>
<evidence type="ECO:0000313" key="4">
    <source>
        <dbReference type="Proteomes" id="UP001595443"/>
    </source>
</evidence>
<comment type="caution">
    <text evidence="3">The sequence shown here is derived from an EMBL/GenBank/DDBJ whole genome shotgun (WGS) entry which is preliminary data.</text>
</comment>
<name>A0ABV7AHH6_9RHOB</name>
<organism evidence="3 4">
    <name type="scientific">Acidimangrovimonas pyrenivorans</name>
    <dbReference type="NCBI Taxonomy" id="2030798"/>
    <lineage>
        <taxon>Bacteria</taxon>
        <taxon>Pseudomonadati</taxon>
        <taxon>Pseudomonadota</taxon>
        <taxon>Alphaproteobacteria</taxon>
        <taxon>Rhodobacterales</taxon>
        <taxon>Paracoccaceae</taxon>
        <taxon>Acidimangrovimonas</taxon>
    </lineage>
</organism>
<protein>
    <submittedName>
        <fullName evidence="3">PepSY domain-containing protein</fullName>
    </submittedName>
</protein>
<gene>
    <name evidence="3" type="ORF">ACFOES_12000</name>
</gene>
<evidence type="ECO:0000259" key="2">
    <source>
        <dbReference type="Pfam" id="PF13670"/>
    </source>
</evidence>
<feature type="signal peptide" evidence="1">
    <location>
        <begin position="1"/>
        <end position="20"/>
    </location>
</feature>
<dbReference type="InterPro" id="IPR025711">
    <property type="entry name" value="PepSY"/>
</dbReference>
<sequence>MKRTLTLAAIALAMSSPAFASSMCSHAPKSKWQSKATLTAQLKKDGLKVRRIKTEGGCYEVYATNSKGKRVNAAYNAETLKKVANAEAGEG</sequence>
<reference evidence="4" key="1">
    <citation type="journal article" date="2019" name="Int. J. Syst. Evol. Microbiol.">
        <title>The Global Catalogue of Microorganisms (GCM) 10K type strain sequencing project: providing services to taxonomists for standard genome sequencing and annotation.</title>
        <authorList>
            <consortium name="The Broad Institute Genomics Platform"/>
            <consortium name="The Broad Institute Genome Sequencing Center for Infectious Disease"/>
            <person name="Wu L."/>
            <person name="Ma J."/>
        </authorList>
    </citation>
    <scope>NUCLEOTIDE SEQUENCE [LARGE SCALE GENOMIC DNA]</scope>
    <source>
        <strain evidence="4">KCTC 62192</strain>
    </source>
</reference>
<dbReference type="EMBL" id="JBHRSK010000007">
    <property type="protein sequence ID" value="MFC2968819.1"/>
    <property type="molecule type" value="Genomic_DNA"/>
</dbReference>
<dbReference type="Pfam" id="PF13670">
    <property type="entry name" value="PepSY_2"/>
    <property type="match status" value="1"/>
</dbReference>
<dbReference type="RefSeq" id="WP_377833511.1">
    <property type="nucleotide sequence ID" value="NZ_JBHRSK010000007.1"/>
</dbReference>